<dbReference type="Pfam" id="PF00440">
    <property type="entry name" value="TetR_N"/>
    <property type="match status" value="1"/>
</dbReference>
<evidence type="ECO:0000313" key="5">
    <source>
        <dbReference type="Proteomes" id="UP000262379"/>
    </source>
</evidence>
<evidence type="ECO:0000313" key="4">
    <source>
        <dbReference type="EMBL" id="RFC68619.1"/>
    </source>
</evidence>
<name>A0A371XHB0_9HYPH</name>
<dbReference type="InterPro" id="IPR009057">
    <property type="entry name" value="Homeodomain-like_sf"/>
</dbReference>
<dbReference type="EMBL" id="QURN01000004">
    <property type="protein sequence ID" value="RFC68619.1"/>
    <property type="molecule type" value="Genomic_DNA"/>
</dbReference>
<gene>
    <name evidence="4" type="ORF">DY251_06550</name>
</gene>
<accession>A0A371XHB0</accession>
<keyword evidence="1 2" id="KW-0238">DNA-binding</keyword>
<comment type="caution">
    <text evidence="4">The sequence shown here is derived from an EMBL/GenBank/DDBJ whole genome shotgun (WGS) entry which is preliminary data.</text>
</comment>
<sequence>MASKQQSLESLSSAEQTRGALVHAALILFGRQGFEGTSTREIAAAAKANIGSIAYHFRGKEGLRIAVADHIVATVAAIAARAQIEDRTDGLPSGQAAEQAIIAMVERMFSFFVLQEEAAEIVPFVLREMSAPSPAFDRIYNGMMEPLHRHCCQLWKAATGEEAESEETRINVFMMIGQILYFRLAREAVRRRLGWIEIGPQQGKKIADIAVANVSTLLAAKKDRNS</sequence>
<feature type="domain" description="HTH tetR-type" evidence="3">
    <location>
        <begin position="15"/>
        <end position="75"/>
    </location>
</feature>
<dbReference type="InterPro" id="IPR036271">
    <property type="entry name" value="Tet_transcr_reg_TetR-rel_C_sf"/>
</dbReference>
<evidence type="ECO:0000256" key="2">
    <source>
        <dbReference type="PROSITE-ProRule" id="PRU00335"/>
    </source>
</evidence>
<dbReference type="AlphaFoldDB" id="A0A371XHB0"/>
<feature type="DNA-binding region" description="H-T-H motif" evidence="2">
    <location>
        <begin position="38"/>
        <end position="57"/>
    </location>
</feature>
<dbReference type="Pfam" id="PF09209">
    <property type="entry name" value="CecR_C"/>
    <property type="match status" value="1"/>
</dbReference>
<evidence type="ECO:0000256" key="1">
    <source>
        <dbReference type="ARBA" id="ARBA00023125"/>
    </source>
</evidence>
<reference evidence="5" key="1">
    <citation type="submission" date="2018-08" db="EMBL/GenBank/DDBJ databases">
        <authorList>
            <person name="Im W.T."/>
        </authorList>
    </citation>
    <scope>NUCLEOTIDE SEQUENCE [LARGE SCALE GENOMIC DNA]</scope>
    <source>
        <strain evidence="5">LA-28</strain>
    </source>
</reference>
<dbReference type="SUPFAM" id="SSF46689">
    <property type="entry name" value="Homeodomain-like"/>
    <property type="match status" value="1"/>
</dbReference>
<dbReference type="InterPro" id="IPR001647">
    <property type="entry name" value="HTH_TetR"/>
</dbReference>
<dbReference type="GO" id="GO:0000976">
    <property type="term" value="F:transcription cis-regulatory region binding"/>
    <property type="evidence" value="ECO:0007669"/>
    <property type="project" value="TreeGrafter"/>
</dbReference>
<dbReference type="Gene3D" id="1.10.357.10">
    <property type="entry name" value="Tetracycline Repressor, domain 2"/>
    <property type="match status" value="1"/>
</dbReference>
<dbReference type="PROSITE" id="PS50977">
    <property type="entry name" value="HTH_TETR_2"/>
    <property type="match status" value="1"/>
</dbReference>
<dbReference type="PANTHER" id="PTHR30055:SF226">
    <property type="entry name" value="HTH-TYPE TRANSCRIPTIONAL REGULATOR PKSA"/>
    <property type="match status" value="1"/>
</dbReference>
<dbReference type="SUPFAM" id="SSF48498">
    <property type="entry name" value="Tetracyclin repressor-like, C-terminal domain"/>
    <property type="match status" value="1"/>
</dbReference>
<dbReference type="RefSeq" id="WP_116623053.1">
    <property type="nucleotide sequence ID" value="NZ_QURN01000004.1"/>
</dbReference>
<protein>
    <submittedName>
        <fullName evidence="4">DUF1956 domain-containing protein</fullName>
    </submittedName>
</protein>
<dbReference type="Proteomes" id="UP000262379">
    <property type="component" value="Unassembled WGS sequence"/>
</dbReference>
<dbReference type="PANTHER" id="PTHR30055">
    <property type="entry name" value="HTH-TYPE TRANSCRIPTIONAL REGULATOR RUTR"/>
    <property type="match status" value="1"/>
</dbReference>
<dbReference type="InterPro" id="IPR050109">
    <property type="entry name" value="HTH-type_TetR-like_transc_reg"/>
</dbReference>
<evidence type="ECO:0000259" key="3">
    <source>
        <dbReference type="PROSITE" id="PS50977"/>
    </source>
</evidence>
<proteinExistence type="predicted"/>
<keyword evidence="5" id="KW-1185">Reference proteome</keyword>
<organism evidence="4 5">
    <name type="scientific">Mesorhizobium denitrificans</name>
    <dbReference type="NCBI Taxonomy" id="2294114"/>
    <lineage>
        <taxon>Bacteria</taxon>
        <taxon>Pseudomonadati</taxon>
        <taxon>Pseudomonadota</taxon>
        <taxon>Alphaproteobacteria</taxon>
        <taxon>Hyphomicrobiales</taxon>
        <taxon>Phyllobacteriaceae</taxon>
        <taxon>Mesorhizobium</taxon>
    </lineage>
</organism>
<dbReference type="InterPro" id="IPR015292">
    <property type="entry name" value="Tscrpt_reg_YbiH_C"/>
</dbReference>
<dbReference type="Gene3D" id="1.10.10.60">
    <property type="entry name" value="Homeodomain-like"/>
    <property type="match status" value="1"/>
</dbReference>
<dbReference type="GO" id="GO:0003700">
    <property type="term" value="F:DNA-binding transcription factor activity"/>
    <property type="evidence" value="ECO:0007669"/>
    <property type="project" value="TreeGrafter"/>
</dbReference>